<name>A0A168ACY9_9HYPO</name>
<dbReference type="EMBL" id="AZHD01000001">
    <property type="protein sequence ID" value="OAA68580.1"/>
    <property type="molecule type" value="Genomic_DNA"/>
</dbReference>
<dbReference type="AlphaFoldDB" id="A0A168ACY9"/>
<protein>
    <submittedName>
        <fullName evidence="2">Uncharacterized protein</fullName>
    </submittedName>
</protein>
<sequence>MPANERPLKNNKLPIKDPEDTETVRSVEVALWALQHTLHKYKSTSSLSAIRGRGGGEREISRNIVAAANRREPELVSAGVPTAATTDPATLWPAPLAPGSVPCVFFRQTAVTPLRRHASLVMCLLYHVNTVAYGCERCGRCGRITYVTVRRGPRVPSGDDEAAEWRVDIGAVGVAGARLQI</sequence>
<proteinExistence type="predicted"/>
<comment type="caution">
    <text evidence="2">The sequence shown here is derived from an EMBL/GenBank/DDBJ whole genome shotgun (WGS) entry which is preliminary data.</text>
</comment>
<dbReference type="Proteomes" id="UP000076874">
    <property type="component" value="Unassembled WGS sequence"/>
</dbReference>
<accession>A0A168ACY9</accession>
<organism evidence="2 3">
    <name type="scientific">Niveomyces insectorum RCEF 264</name>
    <dbReference type="NCBI Taxonomy" id="1081102"/>
    <lineage>
        <taxon>Eukaryota</taxon>
        <taxon>Fungi</taxon>
        <taxon>Dikarya</taxon>
        <taxon>Ascomycota</taxon>
        <taxon>Pezizomycotina</taxon>
        <taxon>Sordariomycetes</taxon>
        <taxon>Hypocreomycetidae</taxon>
        <taxon>Hypocreales</taxon>
        <taxon>Cordycipitaceae</taxon>
        <taxon>Niveomyces</taxon>
    </lineage>
</organism>
<feature type="region of interest" description="Disordered" evidence="1">
    <location>
        <begin position="1"/>
        <end position="20"/>
    </location>
</feature>
<gene>
    <name evidence="2" type="ORF">SPI_00775</name>
</gene>
<evidence type="ECO:0000313" key="2">
    <source>
        <dbReference type="EMBL" id="OAA68580.1"/>
    </source>
</evidence>
<keyword evidence="3" id="KW-1185">Reference proteome</keyword>
<evidence type="ECO:0000256" key="1">
    <source>
        <dbReference type="SAM" id="MobiDB-lite"/>
    </source>
</evidence>
<reference evidence="2 3" key="1">
    <citation type="journal article" date="2016" name="Genome Biol. Evol.">
        <title>Divergent and convergent evolution of fungal pathogenicity.</title>
        <authorList>
            <person name="Shang Y."/>
            <person name="Xiao G."/>
            <person name="Zheng P."/>
            <person name="Cen K."/>
            <person name="Zhan S."/>
            <person name="Wang C."/>
        </authorList>
    </citation>
    <scope>NUCLEOTIDE SEQUENCE [LARGE SCALE GENOMIC DNA]</scope>
    <source>
        <strain evidence="2 3">RCEF 264</strain>
    </source>
</reference>
<evidence type="ECO:0000313" key="3">
    <source>
        <dbReference type="Proteomes" id="UP000076874"/>
    </source>
</evidence>